<dbReference type="AlphaFoldDB" id="A0AAD7MZ33"/>
<feature type="region of interest" description="Disordered" evidence="1">
    <location>
        <begin position="44"/>
        <end position="63"/>
    </location>
</feature>
<accession>A0AAD7MZ33</accession>
<reference evidence="3" key="1">
    <citation type="submission" date="2023-03" db="EMBL/GenBank/DDBJ databases">
        <title>Massive genome expansion in bonnet fungi (Mycena s.s.) driven by repeated elements and novel gene families across ecological guilds.</title>
        <authorList>
            <consortium name="Lawrence Berkeley National Laboratory"/>
            <person name="Harder C.B."/>
            <person name="Miyauchi S."/>
            <person name="Viragh M."/>
            <person name="Kuo A."/>
            <person name="Thoen E."/>
            <person name="Andreopoulos B."/>
            <person name="Lu D."/>
            <person name="Skrede I."/>
            <person name="Drula E."/>
            <person name="Henrissat B."/>
            <person name="Morin E."/>
            <person name="Kohler A."/>
            <person name="Barry K."/>
            <person name="LaButti K."/>
            <person name="Morin E."/>
            <person name="Salamov A."/>
            <person name="Lipzen A."/>
            <person name="Mereny Z."/>
            <person name="Hegedus B."/>
            <person name="Baldrian P."/>
            <person name="Stursova M."/>
            <person name="Weitz H."/>
            <person name="Taylor A."/>
            <person name="Grigoriev I.V."/>
            <person name="Nagy L.G."/>
            <person name="Martin F."/>
            <person name="Kauserud H."/>
        </authorList>
    </citation>
    <scope>NUCLEOTIDE SEQUENCE</scope>
    <source>
        <strain evidence="3">CBHHK182m</strain>
    </source>
</reference>
<evidence type="ECO:0000256" key="1">
    <source>
        <dbReference type="SAM" id="MobiDB-lite"/>
    </source>
</evidence>
<organism evidence="3 4">
    <name type="scientific">Mycena metata</name>
    <dbReference type="NCBI Taxonomy" id="1033252"/>
    <lineage>
        <taxon>Eukaryota</taxon>
        <taxon>Fungi</taxon>
        <taxon>Dikarya</taxon>
        <taxon>Basidiomycota</taxon>
        <taxon>Agaricomycotina</taxon>
        <taxon>Agaricomycetes</taxon>
        <taxon>Agaricomycetidae</taxon>
        <taxon>Agaricales</taxon>
        <taxon>Marasmiineae</taxon>
        <taxon>Mycenaceae</taxon>
        <taxon>Mycena</taxon>
    </lineage>
</organism>
<keyword evidence="4" id="KW-1185">Reference proteome</keyword>
<keyword evidence="2" id="KW-0812">Transmembrane</keyword>
<gene>
    <name evidence="3" type="ORF">B0H16DRAFT_1465612</name>
</gene>
<name>A0AAD7MZ33_9AGAR</name>
<feature type="transmembrane region" description="Helical" evidence="2">
    <location>
        <begin position="73"/>
        <end position="95"/>
    </location>
</feature>
<dbReference type="Proteomes" id="UP001215598">
    <property type="component" value="Unassembled WGS sequence"/>
</dbReference>
<dbReference type="EMBL" id="JARKIB010000110">
    <property type="protein sequence ID" value="KAJ7738764.1"/>
    <property type="molecule type" value="Genomic_DNA"/>
</dbReference>
<evidence type="ECO:0000313" key="4">
    <source>
        <dbReference type="Proteomes" id="UP001215598"/>
    </source>
</evidence>
<feature type="compositionally biased region" description="Basic and acidic residues" evidence="1">
    <location>
        <begin position="54"/>
        <end position="63"/>
    </location>
</feature>
<keyword evidence="2" id="KW-0472">Membrane</keyword>
<evidence type="ECO:0000256" key="2">
    <source>
        <dbReference type="SAM" id="Phobius"/>
    </source>
</evidence>
<comment type="caution">
    <text evidence="3">The sequence shown here is derived from an EMBL/GenBank/DDBJ whole genome shotgun (WGS) entry which is preliminary data.</text>
</comment>
<protein>
    <submittedName>
        <fullName evidence="3">Uncharacterized protein</fullName>
    </submittedName>
</protein>
<sequence>MTELHMLAREVFPVIGHTWHGHLNFVGDSIKNIRGVTAKLSEQEETCSTGAHPRSVEEDSTIDKGTRSIRDQVMDFCVIFSFFLFSYAWGAFNWFGGSRLKDLRTKQEETRSAGQFSPPPPLFLNGVLALSIHACGGRLKDLRTKQEETRGAVLIISGFILVRRGHFLFMLVGSTVVRGPPLSARKQSEHCLLVTGKVFVIVPLFEFVRERVLGNAKDDDLKDGRLEFESGKWTLVVSVWMHIPPYFFSLSKARIKPIPTQAQFERKRNSNTVIGSSIVTYTYQRFLVHGNRPQGRRRAGAFSTAIRVEEASTRTWRFFFKKKLYCVALALVPFST</sequence>
<evidence type="ECO:0000313" key="3">
    <source>
        <dbReference type="EMBL" id="KAJ7738764.1"/>
    </source>
</evidence>
<keyword evidence="2" id="KW-1133">Transmembrane helix</keyword>
<proteinExistence type="predicted"/>